<sequence>MERHSDLNIPHRQHRTDVLNTSGQRLRFEGEVDPSDKSTVQKHTRFEGEALNLGHPAGSRLHHPESVPGFNISGTSTRGAERMSDIISRPPTKESASSPVVSIPSWADSACSPTFVRNSPALQAKLSFQHRISPIDASRVSNHPYSKSLGPVHGRGPASASNMPVYKPNSPEPYSGGIAASSSGLRDSPRRKPRPEFPTSPRSISRRNEADYGTGSPYDYAHTPSILRVPMTPFPHEVGMPSPILSIIPSSAGPVMSRRGSGALPVSSMRDRSPPKGVSRSNSRNADRPSAVPRRQPKTDPIPRSYVLKSLNNLAAHFWNRSATADCRIIIPIKNPGQLTPSPSTLAILHSPAIASSPRFHPNHASDPNGDMRQASPPSATNTFGASASHAPMDSSSSPSQAKLDNGPKSTLFQKLLDPSHNLSSAPAPVPMPSTANSSMSSFKETNGSSETARNTGAGGDPVTRGTAPIRINGAKVLATTPGTLTTIWLPLPDPRSFGVLAHWLYWGDSSYLEEALARGHVSWQGLIKNIEYLELDNRIRRVLGSWWRRWVKVTPGRRVSAAGVAASTASQQRRKRSTNSTYSEAISDDEEEELPFEDPLSRIDARATSPALTPSGSGSGSVAEQFAELGPKNAGITPEDTMEVAKMMDSLRPSA</sequence>
<keyword evidence="2" id="KW-1185">Reference proteome</keyword>
<evidence type="ECO:0000313" key="1">
    <source>
        <dbReference type="EMBL" id="KAJ9102450.1"/>
    </source>
</evidence>
<name>A0ACC2VUC1_9TREE</name>
<comment type="caution">
    <text evidence="1">The sequence shown here is derived from an EMBL/GenBank/DDBJ whole genome shotgun (WGS) entry which is preliminary data.</text>
</comment>
<gene>
    <name evidence="1" type="ORF">QFC21_002850</name>
</gene>
<protein>
    <submittedName>
        <fullName evidence="1">Uncharacterized protein</fullName>
    </submittedName>
</protein>
<organism evidence="1 2">
    <name type="scientific">Naganishia friedmannii</name>
    <dbReference type="NCBI Taxonomy" id="89922"/>
    <lineage>
        <taxon>Eukaryota</taxon>
        <taxon>Fungi</taxon>
        <taxon>Dikarya</taxon>
        <taxon>Basidiomycota</taxon>
        <taxon>Agaricomycotina</taxon>
        <taxon>Tremellomycetes</taxon>
        <taxon>Filobasidiales</taxon>
        <taxon>Filobasidiaceae</taxon>
        <taxon>Naganishia</taxon>
    </lineage>
</organism>
<dbReference type="EMBL" id="JASBWT010000008">
    <property type="protein sequence ID" value="KAJ9102450.1"/>
    <property type="molecule type" value="Genomic_DNA"/>
</dbReference>
<dbReference type="Proteomes" id="UP001227268">
    <property type="component" value="Unassembled WGS sequence"/>
</dbReference>
<accession>A0ACC2VUC1</accession>
<evidence type="ECO:0000313" key="2">
    <source>
        <dbReference type="Proteomes" id="UP001227268"/>
    </source>
</evidence>
<proteinExistence type="predicted"/>
<reference evidence="1" key="1">
    <citation type="submission" date="2023-04" db="EMBL/GenBank/DDBJ databases">
        <title>Draft Genome sequencing of Naganishia species isolated from polar environments using Oxford Nanopore Technology.</title>
        <authorList>
            <person name="Leo P."/>
            <person name="Venkateswaran K."/>
        </authorList>
    </citation>
    <scope>NUCLEOTIDE SEQUENCE</scope>
    <source>
        <strain evidence="1">MNA-CCFEE 5423</strain>
    </source>
</reference>